<dbReference type="AlphaFoldDB" id="A0A7W9FJE6"/>
<sequence length="309" mass="35180">MAGPGEFWAITAYFNPLRYRTRRENYRRFKDNIGCNLLAVELGFDGAFDLGADDADILVRRSSGSVLWQKERLLNIALESLPSSATHVAWVDCDIVFMRQDWVVRAREALENDRVVQLFEHLVDLKPGETHESPDLSPTGLGFAAWMSLGSPRNTDRGPNVRLGTPGFAWAAPRDLLAKHGFYDALVLGGGDRAFSSAASGDFEDSKNISRLSPLRMDHYMRWAQPIHQDIAMKIGFIDNTVYHYWHGERKDRGYNTRHRGFVGYDFDPERDITLSSEGTWVWGSDKKDMHAYVEKYFRDRHEDGSLGS</sequence>
<proteinExistence type="predicted"/>
<dbReference type="EMBL" id="JACHOO010000001">
    <property type="protein sequence ID" value="MBB5751632.1"/>
    <property type="molecule type" value="Genomic_DNA"/>
</dbReference>
<gene>
    <name evidence="1" type="ORF">GGQ63_000675</name>
</gene>
<dbReference type="RefSeq" id="WP_183852473.1">
    <property type="nucleotide sequence ID" value="NZ_JACHOO010000001.1"/>
</dbReference>
<evidence type="ECO:0000313" key="2">
    <source>
        <dbReference type="Proteomes" id="UP000523821"/>
    </source>
</evidence>
<reference evidence="1 2" key="1">
    <citation type="submission" date="2020-08" db="EMBL/GenBank/DDBJ databases">
        <title>Genomic Encyclopedia of Type Strains, Phase IV (KMG-IV): sequencing the most valuable type-strain genomes for metagenomic binning, comparative biology and taxonomic classification.</title>
        <authorList>
            <person name="Goeker M."/>
        </authorList>
    </citation>
    <scope>NUCLEOTIDE SEQUENCE [LARGE SCALE GENOMIC DNA]</scope>
    <source>
        <strain evidence="1 2">DSM 16268</strain>
    </source>
</reference>
<comment type="caution">
    <text evidence="1">The sequence shown here is derived from an EMBL/GenBank/DDBJ whole genome shotgun (WGS) entry which is preliminary data.</text>
</comment>
<evidence type="ECO:0000313" key="1">
    <source>
        <dbReference type="EMBL" id="MBB5751632.1"/>
    </source>
</evidence>
<dbReference type="Proteomes" id="UP000523821">
    <property type="component" value="Unassembled WGS sequence"/>
</dbReference>
<accession>A0A7W9FJE6</accession>
<evidence type="ECO:0008006" key="3">
    <source>
        <dbReference type="Google" id="ProtNLM"/>
    </source>
</evidence>
<name>A0A7W9FJE6_9HYPH</name>
<keyword evidence="2" id="KW-1185">Reference proteome</keyword>
<protein>
    <recommendedName>
        <fullName evidence="3">Nucleotide-diphospho-sugar transferase domain-containing protein</fullName>
    </recommendedName>
</protein>
<organism evidence="1 2">
    <name type="scientific">Prosthecomicrobium pneumaticum</name>
    <dbReference type="NCBI Taxonomy" id="81895"/>
    <lineage>
        <taxon>Bacteria</taxon>
        <taxon>Pseudomonadati</taxon>
        <taxon>Pseudomonadota</taxon>
        <taxon>Alphaproteobacteria</taxon>
        <taxon>Hyphomicrobiales</taxon>
        <taxon>Kaistiaceae</taxon>
        <taxon>Prosthecomicrobium</taxon>
    </lineage>
</organism>